<evidence type="ECO:0000313" key="1">
    <source>
        <dbReference type="EMBL" id="AZG36531.1"/>
    </source>
</evidence>
<protein>
    <submittedName>
        <fullName evidence="2">Uncharacterized protein</fullName>
    </submittedName>
</protein>
<organism evidence="2 4">
    <name type="scientific">Shewanella psychromarinicola</name>
    <dbReference type="NCBI Taxonomy" id="2487742"/>
    <lineage>
        <taxon>Bacteria</taxon>
        <taxon>Pseudomonadati</taxon>
        <taxon>Pseudomonadota</taxon>
        <taxon>Gammaproteobacteria</taxon>
        <taxon>Alteromonadales</taxon>
        <taxon>Shewanellaceae</taxon>
        <taxon>Shewanella</taxon>
    </lineage>
</organism>
<dbReference type="EMBL" id="CP034073">
    <property type="protein sequence ID" value="AZG36531.1"/>
    <property type="molecule type" value="Genomic_DNA"/>
</dbReference>
<dbReference type="AlphaFoldDB" id="A0A3N4E848"/>
<dbReference type="RefSeq" id="WP_124011629.1">
    <property type="nucleotide sequence ID" value="NZ_CP034073.1"/>
</dbReference>
<reference evidence="1 3" key="1">
    <citation type="submission" date="2018-11" db="EMBL/GenBank/DDBJ databases">
        <title>Shewanella sp. M2.</title>
        <authorList>
            <person name="Hwang Y.J."/>
            <person name="Hwang C.Y."/>
        </authorList>
    </citation>
    <scope>NUCLEOTIDE SEQUENCE [LARGE SCALE GENOMIC DNA]</scope>
    <source>
        <strain evidence="1 3">M2</strain>
    </source>
</reference>
<gene>
    <name evidence="2" type="ORF">EGC77_01455</name>
    <name evidence="1" type="ORF">EGC80_17820</name>
</gene>
<keyword evidence="3" id="KW-1185">Reference proteome</keyword>
<evidence type="ECO:0000313" key="4">
    <source>
        <dbReference type="Proteomes" id="UP000278855"/>
    </source>
</evidence>
<dbReference type="Proteomes" id="UP000273778">
    <property type="component" value="Chromosome"/>
</dbReference>
<dbReference type="Proteomes" id="UP000278855">
    <property type="component" value="Unassembled WGS sequence"/>
</dbReference>
<dbReference type="KEGG" id="spsr:EGC80_17820"/>
<evidence type="ECO:0000313" key="3">
    <source>
        <dbReference type="Proteomes" id="UP000273778"/>
    </source>
</evidence>
<reference evidence="2" key="3">
    <citation type="submission" date="2018-11" db="EMBL/GenBank/DDBJ databases">
        <authorList>
            <person name="Hwang Y.J."/>
            <person name="Hwang C.Y."/>
        </authorList>
    </citation>
    <scope>NUCLEOTIDE SEQUENCE</scope>
    <source>
        <strain evidence="2">R106</strain>
    </source>
</reference>
<dbReference type="EMBL" id="RKKB01000001">
    <property type="protein sequence ID" value="RPA34379.1"/>
    <property type="molecule type" value="Genomic_DNA"/>
</dbReference>
<sequence length="185" mass="21001">MNDEVLLDDPENQRVELSVWFDSFICPLPSSAKDVFAIIGQRLTSLGFSDTPYHAEQVQRVSLTPMLTIDFMAEMGFNIDEPVYAYQYDLLCSADFVGTDQCQLQYKVLLIDTAKPEPYVLLVESLPYEIGCRKTSGYYAINAIYWMPYAKKTACLFIGIIISPKILFGLKPFRQQQSITLTTAH</sequence>
<reference evidence="4" key="2">
    <citation type="submission" date="2018-11" db="EMBL/GenBank/DDBJ databases">
        <title>Shewanella sp. R106.</title>
        <authorList>
            <person name="Hwang Y.J."/>
            <person name="Hwang C.Y."/>
        </authorList>
    </citation>
    <scope>NUCLEOTIDE SEQUENCE [LARGE SCALE GENOMIC DNA]</scope>
    <source>
        <strain evidence="4">R106</strain>
    </source>
</reference>
<proteinExistence type="predicted"/>
<evidence type="ECO:0000313" key="2">
    <source>
        <dbReference type="EMBL" id="RPA34379.1"/>
    </source>
</evidence>
<accession>A0A3N4E848</accession>
<name>A0A3N4E848_9GAMM</name>